<evidence type="ECO:0000313" key="5">
    <source>
        <dbReference type="EMBL" id="OYN89813.1"/>
    </source>
</evidence>
<organism evidence="5 6">
    <name type="scientific">Parenemella sanctibonifatiensis</name>
    <dbReference type="NCBI Taxonomy" id="2016505"/>
    <lineage>
        <taxon>Bacteria</taxon>
        <taxon>Bacillati</taxon>
        <taxon>Actinomycetota</taxon>
        <taxon>Actinomycetes</taxon>
        <taxon>Propionibacteriales</taxon>
        <taxon>Propionibacteriaceae</taxon>
        <taxon>Parenemella</taxon>
    </lineage>
</organism>
<dbReference type="GO" id="GO:0016787">
    <property type="term" value="F:hydrolase activity"/>
    <property type="evidence" value="ECO:0007669"/>
    <property type="project" value="UniProtKB-KW"/>
</dbReference>
<name>A0A255ENW1_9ACTN</name>
<gene>
    <name evidence="5" type="ORF">CGZ91_09890</name>
</gene>
<dbReference type="Pfam" id="PF00545">
    <property type="entry name" value="Ribonuclease"/>
    <property type="match status" value="1"/>
</dbReference>
<dbReference type="InterPro" id="IPR000026">
    <property type="entry name" value="N1-like"/>
</dbReference>
<accession>A0A255ENW1</accession>
<dbReference type="SUPFAM" id="SSF53933">
    <property type="entry name" value="Microbial ribonucleases"/>
    <property type="match status" value="1"/>
</dbReference>
<feature type="chain" id="PRO_5038807874" evidence="4">
    <location>
        <begin position="24"/>
        <end position="146"/>
    </location>
</feature>
<evidence type="ECO:0000256" key="2">
    <source>
        <dbReference type="ARBA" id="ARBA00022801"/>
    </source>
</evidence>
<comment type="caution">
    <text evidence="5">The sequence shown here is derived from an EMBL/GenBank/DDBJ whole genome shotgun (WGS) entry which is preliminary data.</text>
</comment>
<dbReference type="GO" id="GO:0004521">
    <property type="term" value="F:RNA endonuclease activity"/>
    <property type="evidence" value="ECO:0007669"/>
    <property type="project" value="InterPro"/>
</dbReference>
<dbReference type="EMBL" id="NMVJ01000008">
    <property type="protein sequence ID" value="OYN89813.1"/>
    <property type="molecule type" value="Genomic_DNA"/>
</dbReference>
<feature type="region of interest" description="Disordered" evidence="3">
    <location>
        <begin position="32"/>
        <end position="57"/>
    </location>
</feature>
<dbReference type="Gene3D" id="3.10.450.30">
    <property type="entry name" value="Microbial ribonucleases"/>
    <property type="match status" value="1"/>
</dbReference>
<keyword evidence="1" id="KW-0540">Nuclease</keyword>
<evidence type="ECO:0000256" key="4">
    <source>
        <dbReference type="SAM" id="SignalP"/>
    </source>
</evidence>
<dbReference type="AlphaFoldDB" id="A0A255ENW1"/>
<sequence>MRVMTTRLLAALLAVVLGLTLTACTLTVEAPPSTEETAAGATGSAPQERTDPDSGLDWVDLADLPPEAAEMMELIESDGPFPYDRDGITFQNREGLLPDQPRGYYREYTVPTPGERDRGARRIVAGEQGEYYWTADHYESFERIRT</sequence>
<proteinExistence type="predicted"/>
<protein>
    <submittedName>
        <fullName evidence="5">Ribonuclease</fullName>
    </submittedName>
</protein>
<dbReference type="InterPro" id="IPR016191">
    <property type="entry name" value="Ribonuclease/ribotoxin"/>
</dbReference>
<evidence type="ECO:0000256" key="1">
    <source>
        <dbReference type="ARBA" id="ARBA00022722"/>
    </source>
</evidence>
<feature type="compositionally biased region" description="Low complexity" evidence="3">
    <location>
        <begin position="32"/>
        <end position="46"/>
    </location>
</feature>
<dbReference type="PROSITE" id="PS51257">
    <property type="entry name" value="PROKAR_LIPOPROTEIN"/>
    <property type="match status" value="1"/>
</dbReference>
<feature type="signal peptide" evidence="4">
    <location>
        <begin position="1"/>
        <end position="23"/>
    </location>
</feature>
<keyword evidence="2" id="KW-0378">Hydrolase</keyword>
<dbReference type="OrthoDB" id="5326845at2"/>
<evidence type="ECO:0000256" key="3">
    <source>
        <dbReference type="SAM" id="MobiDB-lite"/>
    </source>
</evidence>
<dbReference type="GO" id="GO:0003723">
    <property type="term" value="F:RNA binding"/>
    <property type="evidence" value="ECO:0007669"/>
    <property type="project" value="InterPro"/>
</dbReference>
<dbReference type="Proteomes" id="UP000216300">
    <property type="component" value="Unassembled WGS sequence"/>
</dbReference>
<keyword evidence="6" id="KW-1185">Reference proteome</keyword>
<keyword evidence="4" id="KW-0732">Signal</keyword>
<evidence type="ECO:0000313" key="6">
    <source>
        <dbReference type="Proteomes" id="UP000216300"/>
    </source>
</evidence>
<reference evidence="5 6" key="1">
    <citation type="submission" date="2017-07" db="EMBL/GenBank/DDBJ databases">
        <title>Draft whole genome sequences of clinical Proprionibacteriaceae strains.</title>
        <authorList>
            <person name="Bernier A.-M."/>
            <person name="Bernard K."/>
            <person name="Domingo M.-C."/>
        </authorList>
    </citation>
    <scope>NUCLEOTIDE SEQUENCE [LARGE SCALE GENOMIC DNA]</scope>
    <source>
        <strain evidence="5 6">NML 150081</strain>
    </source>
</reference>